<accession>A0A5J4QVE5</accession>
<sequence>MQKTKDKNAFFHNKVLYLPNITNNSKYTKLY</sequence>
<dbReference type="AlphaFoldDB" id="A0A5J4QVE5"/>
<organism evidence="1">
    <name type="scientific">termite gut metagenome</name>
    <dbReference type="NCBI Taxonomy" id="433724"/>
    <lineage>
        <taxon>unclassified sequences</taxon>
        <taxon>metagenomes</taxon>
        <taxon>organismal metagenomes</taxon>
    </lineage>
</organism>
<name>A0A5J4QVE5_9ZZZZ</name>
<evidence type="ECO:0000313" key="1">
    <source>
        <dbReference type="EMBL" id="KAA6324761.1"/>
    </source>
</evidence>
<dbReference type="EMBL" id="SNRY01002508">
    <property type="protein sequence ID" value="KAA6324761.1"/>
    <property type="molecule type" value="Genomic_DNA"/>
</dbReference>
<protein>
    <submittedName>
        <fullName evidence="1">Uncharacterized protein</fullName>
    </submittedName>
</protein>
<proteinExistence type="predicted"/>
<gene>
    <name evidence="1" type="ORF">EZS27_025955</name>
</gene>
<comment type="caution">
    <text evidence="1">The sequence shown here is derived from an EMBL/GenBank/DDBJ whole genome shotgun (WGS) entry which is preliminary data.</text>
</comment>
<reference evidence="1" key="1">
    <citation type="submission" date="2019-03" db="EMBL/GenBank/DDBJ databases">
        <title>Single cell metagenomics reveals metabolic interactions within the superorganism composed of flagellate Streblomastix strix and complex community of Bacteroidetes bacteria on its surface.</title>
        <authorList>
            <person name="Treitli S.C."/>
            <person name="Kolisko M."/>
            <person name="Husnik F."/>
            <person name="Keeling P."/>
            <person name="Hampl V."/>
        </authorList>
    </citation>
    <scope>NUCLEOTIDE SEQUENCE</scope>
    <source>
        <strain evidence="1">STM</strain>
    </source>
</reference>